<proteinExistence type="predicted"/>
<dbReference type="EMBL" id="ABXH02000019">
    <property type="protein sequence ID" value="EEP44169.1"/>
    <property type="molecule type" value="Genomic_DNA"/>
</dbReference>
<protein>
    <submittedName>
        <fullName evidence="1">Uncharacterized protein</fullName>
    </submittedName>
</protein>
<gene>
    <name evidence="1" type="ORF">COLINT_03130</name>
</gene>
<dbReference type="HOGENOM" id="CLU_3232209_0_0_11"/>
<sequence>MQRAWRLDAAGRLSLVVMCAFIGGVYGQSPVFVEAIARAPSAK</sequence>
<evidence type="ECO:0000313" key="2">
    <source>
        <dbReference type="Proteomes" id="UP000003295"/>
    </source>
</evidence>
<accession>C4FAN5</accession>
<evidence type="ECO:0000313" key="1">
    <source>
        <dbReference type="EMBL" id="EEP44169.1"/>
    </source>
</evidence>
<comment type="caution">
    <text evidence="1">The sequence shown here is derived from an EMBL/GenBank/DDBJ whole genome shotgun (WGS) entry which is preliminary data.</text>
</comment>
<name>C4FAN5_9ACTN</name>
<reference evidence="1 2" key="1">
    <citation type="submission" date="2009-04" db="EMBL/GenBank/DDBJ databases">
        <authorList>
            <person name="Weinstock G."/>
            <person name="Sodergren E."/>
            <person name="Clifton S."/>
            <person name="Fulton L."/>
            <person name="Fulton B."/>
            <person name="Courtney L."/>
            <person name="Fronick C."/>
            <person name="Harrison M."/>
            <person name="Strong C."/>
            <person name="Farmer C."/>
            <person name="Delahaunty K."/>
            <person name="Markovic C."/>
            <person name="Hall O."/>
            <person name="Minx P."/>
            <person name="Tomlinson C."/>
            <person name="Mitreva M."/>
            <person name="Nelson J."/>
            <person name="Hou S."/>
            <person name="Wollam A."/>
            <person name="Pepin K.H."/>
            <person name="Johnson M."/>
            <person name="Bhonagiri V."/>
            <person name="Nash W.E."/>
            <person name="Warren W."/>
            <person name="Chinwalla A."/>
            <person name="Mardis E.R."/>
            <person name="Wilson R.K."/>
        </authorList>
    </citation>
    <scope>NUCLEOTIDE SEQUENCE [LARGE SCALE GENOMIC DNA]</scope>
    <source>
        <strain evidence="1 2">DSM 13280</strain>
    </source>
</reference>
<organism evidence="1 2">
    <name type="scientific">Collinsella intestinalis DSM 13280</name>
    <dbReference type="NCBI Taxonomy" id="521003"/>
    <lineage>
        <taxon>Bacteria</taxon>
        <taxon>Bacillati</taxon>
        <taxon>Actinomycetota</taxon>
        <taxon>Coriobacteriia</taxon>
        <taxon>Coriobacteriales</taxon>
        <taxon>Coriobacteriaceae</taxon>
        <taxon>Collinsella</taxon>
    </lineage>
</organism>
<dbReference type="AlphaFoldDB" id="C4FAN5"/>
<dbReference type="Proteomes" id="UP000003295">
    <property type="component" value="Unassembled WGS sequence"/>
</dbReference>